<reference evidence="1" key="1">
    <citation type="submission" date="2020-12" db="EMBL/GenBank/DDBJ databases">
        <title>Comamonas sp. nov., isolated from stream water.</title>
        <authorList>
            <person name="Park K.-H."/>
        </authorList>
    </citation>
    <scope>NUCLEOTIDE SEQUENCE</scope>
    <source>
        <strain evidence="1">EJ-4</strain>
    </source>
</reference>
<protein>
    <submittedName>
        <fullName evidence="1">Uncharacterized protein</fullName>
    </submittedName>
</protein>
<gene>
    <name evidence="1" type="ORF">HF327_018350</name>
</gene>
<dbReference type="Proteomes" id="UP000530032">
    <property type="component" value="Unassembled WGS sequence"/>
</dbReference>
<dbReference type="EMBL" id="JABBCQ020000018">
    <property type="protein sequence ID" value="MBI1626446.1"/>
    <property type="molecule type" value="Genomic_DNA"/>
</dbReference>
<name>A0A843B4Y8_9BURK</name>
<evidence type="ECO:0000313" key="1">
    <source>
        <dbReference type="EMBL" id="MBI1626446.1"/>
    </source>
</evidence>
<evidence type="ECO:0000313" key="2">
    <source>
        <dbReference type="Proteomes" id="UP000530032"/>
    </source>
</evidence>
<dbReference type="RefSeq" id="WP_198461761.1">
    <property type="nucleotide sequence ID" value="NZ_JABBCQ020000018.1"/>
</dbReference>
<comment type="caution">
    <text evidence="1">The sequence shown here is derived from an EMBL/GenBank/DDBJ whole genome shotgun (WGS) entry which is preliminary data.</text>
</comment>
<organism evidence="1 2">
    <name type="scientific">Comamonas suwonensis</name>
    <dbReference type="NCBI Taxonomy" id="2606214"/>
    <lineage>
        <taxon>Bacteria</taxon>
        <taxon>Pseudomonadati</taxon>
        <taxon>Pseudomonadota</taxon>
        <taxon>Betaproteobacteria</taxon>
        <taxon>Burkholderiales</taxon>
        <taxon>Comamonadaceae</taxon>
        <taxon>Comamonas</taxon>
    </lineage>
</organism>
<dbReference type="AlphaFoldDB" id="A0A843B4Y8"/>
<sequence>MADYVKESNGYSIYEIADGNNGWMQICPDAHNAYVNAVDKKHGGKVKPLIRFIKAWKFYRDVPIKSFYLEMRVAKYADGESCIIYDIDVKNILAMLLENNLSSLQDPMGFSGYIYPCKTEAFKQDAISKLSTAVSRAVKARNATIDGNVKEAFDFWNLLYNNKFPDYYL</sequence>
<keyword evidence="2" id="KW-1185">Reference proteome</keyword>
<accession>A0A843B4Y8</accession>
<proteinExistence type="predicted"/>